<organism evidence="5">
    <name type="scientific">Oceanithermus profundus</name>
    <dbReference type="NCBI Taxonomy" id="187137"/>
    <lineage>
        <taxon>Bacteria</taxon>
        <taxon>Thermotogati</taxon>
        <taxon>Deinococcota</taxon>
        <taxon>Deinococci</taxon>
        <taxon>Thermales</taxon>
        <taxon>Thermaceae</taxon>
        <taxon>Oceanithermus</taxon>
    </lineage>
</organism>
<accession>A0A7C4Z5R6</accession>
<comment type="pathway">
    <text evidence="1 4">Quinol/quinone metabolism; menaquinone biosynthesis.</text>
</comment>
<evidence type="ECO:0000256" key="1">
    <source>
        <dbReference type="ARBA" id="ARBA00004863"/>
    </source>
</evidence>
<keyword evidence="2 4" id="KW-0474">Menaquinone biosynthesis</keyword>
<proteinExistence type="inferred from homology"/>
<dbReference type="EC" id="4.1.99.29" evidence="4"/>
<feature type="binding site" evidence="4">
    <location>
        <begin position="103"/>
        <end position="104"/>
    </location>
    <ligand>
        <name>substrate</name>
    </ligand>
</feature>
<dbReference type="InterPro" id="IPR003773">
    <property type="entry name" value="Menaquinone_biosynth"/>
</dbReference>
<dbReference type="EMBL" id="DRPZ01000147">
    <property type="protein sequence ID" value="HGY09495.1"/>
    <property type="molecule type" value="Genomic_DNA"/>
</dbReference>
<comment type="caution">
    <text evidence="5">The sequence shown here is derived from an EMBL/GenBank/DDBJ whole genome shotgun (WGS) entry which is preliminary data.</text>
</comment>
<sequence length="271" mass="29696">MKLGYSLCPNDTFIFYALVHGKVPVPGPLVEVLEDVETLNRWAFEGRLELTKISYAAYGHLREGYVALRAGGALGRGVGPLVVARGPVELAGARIAHPGRYTTAFLLLSLLLGEGAFEPVELRYDRIMPAVAAGEVDAGLIIHESRFTYPDHGLVKLLDLGVWWEEETGLPLPLGAILARRDLGDAVIQGVNEAVRASLTYAYAHPEEPRDYIRRYADELSDEVTDAHIRTYVNDFSLDVGEEGEAAVRELFARAEARGLVPPNPNPLFCC</sequence>
<feature type="active site" description="Proton acceptor" evidence="4">
    <location>
        <position position="143"/>
    </location>
</feature>
<dbReference type="PANTHER" id="PTHR37167:SF1">
    <property type="entry name" value="1,4-DIHYDROXY-6-NAPHTOATE SYNTHASE"/>
    <property type="match status" value="1"/>
</dbReference>
<dbReference type="UniPathway" id="UPA00079"/>
<evidence type="ECO:0000256" key="3">
    <source>
        <dbReference type="ARBA" id="ARBA00023239"/>
    </source>
</evidence>
<dbReference type="GO" id="GO:0009234">
    <property type="term" value="P:menaquinone biosynthetic process"/>
    <property type="evidence" value="ECO:0007669"/>
    <property type="project" value="UniProtKB-UniRule"/>
</dbReference>
<name>A0A7C4Z5R6_9DEIN</name>
<evidence type="ECO:0000256" key="4">
    <source>
        <dbReference type="HAMAP-Rule" id="MF_00996"/>
    </source>
</evidence>
<dbReference type="GO" id="GO:0016830">
    <property type="term" value="F:carbon-carbon lyase activity"/>
    <property type="evidence" value="ECO:0007669"/>
    <property type="project" value="UniProtKB-UniRule"/>
</dbReference>
<keyword evidence="3 4" id="KW-0456">Lyase</keyword>
<evidence type="ECO:0000313" key="5">
    <source>
        <dbReference type="EMBL" id="HGY09495.1"/>
    </source>
</evidence>
<gene>
    <name evidence="4" type="primary">mqnD</name>
    <name evidence="5" type="ORF">ENK37_05515</name>
</gene>
<dbReference type="Gene3D" id="3.40.190.10">
    <property type="entry name" value="Periplasmic binding protein-like II"/>
    <property type="match status" value="2"/>
</dbReference>
<dbReference type="InterPro" id="IPR030869">
    <property type="entry name" value="MqnD"/>
</dbReference>
<dbReference type="AlphaFoldDB" id="A0A7C4Z5R6"/>
<comment type="similarity">
    <text evidence="4">Belongs to the MqnA/MqnD family. MqnD subfamily.</text>
</comment>
<dbReference type="CDD" id="cd13635">
    <property type="entry name" value="PBP2_Ttha1568_Mqnd"/>
    <property type="match status" value="1"/>
</dbReference>
<comment type="catalytic activity">
    <reaction evidence="4">
        <text>cyclic dehypoxanthinylfutalosinate = 1,4-dihydroxy-6-naphthoate + dihydroxyacetone</text>
        <dbReference type="Rhea" id="RHEA:33087"/>
        <dbReference type="ChEBI" id="CHEBI:16016"/>
        <dbReference type="ChEBI" id="CHEBI:64254"/>
        <dbReference type="ChEBI" id="CHEBI:64270"/>
        <dbReference type="EC" id="4.1.99.29"/>
    </reaction>
</comment>
<feature type="binding site" evidence="4">
    <location>
        <begin position="52"/>
        <end position="54"/>
    </location>
    <ligand>
        <name>substrate</name>
    </ligand>
</feature>
<dbReference type="HAMAP" id="MF_00996">
    <property type="entry name" value="MqnD"/>
    <property type="match status" value="1"/>
</dbReference>
<evidence type="ECO:0000256" key="2">
    <source>
        <dbReference type="ARBA" id="ARBA00022428"/>
    </source>
</evidence>
<dbReference type="SUPFAM" id="SSF53850">
    <property type="entry name" value="Periplasmic binding protein-like II"/>
    <property type="match status" value="1"/>
</dbReference>
<reference evidence="5" key="1">
    <citation type="journal article" date="2020" name="mSystems">
        <title>Genome- and Community-Level Interaction Insights into Carbon Utilization and Element Cycling Functions of Hydrothermarchaeota in Hydrothermal Sediment.</title>
        <authorList>
            <person name="Zhou Z."/>
            <person name="Liu Y."/>
            <person name="Xu W."/>
            <person name="Pan J."/>
            <person name="Luo Z.H."/>
            <person name="Li M."/>
        </authorList>
    </citation>
    <scope>NUCLEOTIDE SEQUENCE [LARGE SCALE GENOMIC DNA]</scope>
    <source>
        <strain evidence="5">HyVt-570</strain>
    </source>
</reference>
<dbReference type="PANTHER" id="PTHR37167">
    <property type="entry name" value="1,4-DIHYDROXY-6-NAPHTOATE SYNTHASE"/>
    <property type="match status" value="1"/>
</dbReference>
<protein>
    <recommendedName>
        <fullName evidence="4">1,4-dihydroxy-6-naphtoate synthase</fullName>
        <ecNumber evidence="4">4.1.99.29</ecNumber>
    </recommendedName>
    <alternativeName>
        <fullName evidence="4">Menaquinone biosynthetic enzyme MqnD</fullName>
    </alternativeName>
</protein>
<comment type="function">
    <text evidence="4">Catalyzes the conversion of cyclic dehypoxanthine futalosine (cyclic DHFL) into 1,4-dihydroxy-6-naphthoate, a step in the biosynthesis of menaquinone (MK, vitamin K2).</text>
</comment>
<dbReference type="Proteomes" id="UP000885759">
    <property type="component" value="Unassembled WGS sequence"/>
</dbReference>
<dbReference type="Pfam" id="PF02621">
    <property type="entry name" value="VitK2_biosynth"/>
    <property type="match status" value="1"/>
</dbReference>